<organism evidence="1 2">
    <name type="scientific">Cytobacillus oceanisediminis</name>
    <dbReference type="NCBI Taxonomy" id="665099"/>
    <lineage>
        <taxon>Bacteria</taxon>
        <taxon>Bacillati</taxon>
        <taxon>Bacillota</taxon>
        <taxon>Bacilli</taxon>
        <taxon>Bacillales</taxon>
        <taxon>Bacillaceae</taxon>
        <taxon>Cytobacillus</taxon>
    </lineage>
</organism>
<dbReference type="Proteomes" id="UP000247150">
    <property type="component" value="Unassembled WGS sequence"/>
</dbReference>
<reference evidence="1 2" key="1">
    <citation type="submission" date="2018-05" db="EMBL/GenBank/DDBJ databases">
        <title>Freshwater and sediment microbial communities from various areas in North America, analyzing microbe dynamics in response to fracking.</title>
        <authorList>
            <person name="Lamendella R."/>
        </authorList>
    </citation>
    <scope>NUCLEOTIDE SEQUENCE [LARGE SCALE GENOMIC DNA]</scope>
    <source>
        <strain evidence="1 2">15_TX</strain>
    </source>
</reference>
<proteinExistence type="predicted"/>
<name>A0A2V2ZVE4_9BACI</name>
<dbReference type="RefSeq" id="WP_110065250.1">
    <property type="nucleotide sequence ID" value="NZ_QGTW01000006.1"/>
</dbReference>
<dbReference type="OrthoDB" id="2849039at2"/>
<protein>
    <submittedName>
        <fullName evidence="1">Uncharacterized protein</fullName>
    </submittedName>
</protein>
<evidence type="ECO:0000313" key="2">
    <source>
        <dbReference type="Proteomes" id="UP000247150"/>
    </source>
</evidence>
<dbReference type="EMBL" id="QGTW01000006">
    <property type="protein sequence ID" value="PWW28406.1"/>
    <property type="molecule type" value="Genomic_DNA"/>
</dbReference>
<evidence type="ECO:0000313" key="1">
    <source>
        <dbReference type="EMBL" id="PWW28406.1"/>
    </source>
</evidence>
<sequence length="154" mass="18157">MICVCEELYPPRYGLSGKAAIVEDKQTVLKNFGLRDERWLRLWNIDCRLLTMFYQSLDPRYDWFIVVYDYEKFCIDSEVKEAIIWHEVGHITYPVGRNSICVENEIKCDHIAVNSGQKEGLKKVLDLTLNMARSLNNELLMSMTNKRKERIKAY</sequence>
<gene>
    <name evidence="1" type="ORF">DFO73_106222</name>
</gene>
<dbReference type="AlphaFoldDB" id="A0A2V2ZVE4"/>
<accession>A0A2V2ZVE4</accession>
<comment type="caution">
    <text evidence="1">The sequence shown here is derived from an EMBL/GenBank/DDBJ whole genome shotgun (WGS) entry which is preliminary data.</text>
</comment>